<dbReference type="GO" id="GO:0016852">
    <property type="term" value="F:sirohydrochlorin cobaltochelatase activity"/>
    <property type="evidence" value="ECO:0007669"/>
    <property type="project" value="InterPro"/>
</dbReference>
<evidence type="ECO:0000313" key="1">
    <source>
        <dbReference type="EMBL" id="TKB50052.1"/>
    </source>
</evidence>
<dbReference type="EMBL" id="SWCJ01000024">
    <property type="protein sequence ID" value="TKB50052.1"/>
    <property type="molecule type" value="Genomic_DNA"/>
</dbReference>
<dbReference type="OrthoDB" id="5858726at2"/>
<dbReference type="AlphaFoldDB" id="A0A4U1BGF4"/>
<dbReference type="Gene3D" id="3.40.50.1400">
    <property type="match status" value="2"/>
</dbReference>
<dbReference type="GO" id="GO:0019251">
    <property type="term" value="P:anaerobic cobalamin biosynthetic process"/>
    <property type="evidence" value="ECO:0007669"/>
    <property type="project" value="InterPro"/>
</dbReference>
<gene>
    <name evidence="1" type="ORF">FCL42_19910</name>
</gene>
<evidence type="ECO:0000313" key="2">
    <source>
        <dbReference type="Proteomes" id="UP000305675"/>
    </source>
</evidence>
<reference evidence="1 2" key="1">
    <citation type="submission" date="2019-04" db="EMBL/GenBank/DDBJ databases">
        <authorList>
            <person name="Hwang J.C."/>
        </authorList>
    </citation>
    <scope>NUCLEOTIDE SEQUENCE [LARGE SCALE GENOMIC DNA]</scope>
    <source>
        <strain evidence="1 2">IMCC35002</strain>
    </source>
</reference>
<name>A0A4U1BGF4_9GAMM</name>
<dbReference type="Proteomes" id="UP000305675">
    <property type="component" value="Unassembled WGS sequence"/>
</dbReference>
<proteinExistence type="predicted"/>
<keyword evidence="2" id="KW-1185">Reference proteome</keyword>
<dbReference type="Pfam" id="PF06180">
    <property type="entry name" value="CbiK"/>
    <property type="match status" value="1"/>
</dbReference>
<comment type="caution">
    <text evidence="1">The sequence shown here is derived from an EMBL/GenBank/DDBJ whole genome shotgun (WGS) entry which is preliminary data.</text>
</comment>
<dbReference type="InterPro" id="IPR010388">
    <property type="entry name" value="Anaerobic_Co-chelatase"/>
</dbReference>
<dbReference type="RefSeq" id="WP_136865184.1">
    <property type="nucleotide sequence ID" value="NZ_SWCJ01000024.1"/>
</dbReference>
<accession>A0A4U1BGF4</accession>
<sequence length="275" mass="30903">MKRHRHYNQGRALILCCFGSVVAQHRYQQLLEQAQQRYPEYEVRLAISSRMVLKRNQEFALCTLPEQLAALDRAGHRQIVVASVYLYPTEEHHQLTQVVSGFSQFSLSRIVATPALLQPVHSANAILTALNQRFNEPGVQNLFIHHGAPDLANPGYSAIWYSQQLLGQLSDSNHCCSLEGASPFPLVKEKLATELTARGDHRVRLIPMLLVAGNHFVNDVQSIKQDLEPIAPAQVAKFDQDDGEERPFCLLDLPELVAVLWRHIDTEFSKLGALA</sequence>
<evidence type="ECO:0008006" key="3">
    <source>
        <dbReference type="Google" id="ProtNLM"/>
    </source>
</evidence>
<dbReference type="SUPFAM" id="SSF53800">
    <property type="entry name" value="Chelatase"/>
    <property type="match status" value="1"/>
</dbReference>
<organism evidence="1 2">
    <name type="scientific">Ferrimonas aestuarii</name>
    <dbReference type="NCBI Taxonomy" id="2569539"/>
    <lineage>
        <taxon>Bacteria</taxon>
        <taxon>Pseudomonadati</taxon>
        <taxon>Pseudomonadota</taxon>
        <taxon>Gammaproteobacteria</taxon>
        <taxon>Alteromonadales</taxon>
        <taxon>Ferrimonadaceae</taxon>
        <taxon>Ferrimonas</taxon>
    </lineage>
</organism>
<protein>
    <recommendedName>
        <fullName evidence="3">Sirohydrochlorin cobaltochelatase</fullName>
    </recommendedName>
</protein>